<keyword evidence="6" id="KW-0809">Transit peptide</keyword>
<dbReference type="InterPro" id="IPR023272">
    <property type="entry name" value="Cyt_c_oxidase_suVIIB_dom_sf"/>
</dbReference>
<sequence>MLTLAIVISANVSYVWRPYLLHFRSSRVSEGTKQDNMYRFAKVAVNVSGQAARQVRHGSSAPQDFHAKYGNGLMAGGAVFCTAVWSYVLTQTGITWNLSPVGKVMPKPVERGRGVKSRHDRPASHLINLLVVQMNNSECLCLFQHVTLSK</sequence>
<evidence type="ECO:0000256" key="5">
    <source>
        <dbReference type="ARBA" id="ARBA00022792"/>
    </source>
</evidence>
<gene>
    <name evidence="12" type="primary">LOC116055995</name>
</gene>
<evidence type="ECO:0000256" key="10">
    <source>
        <dbReference type="ARBA" id="ARBA00040623"/>
    </source>
</evidence>
<comment type="similarity">
    <text evidence="3">Belongs to the cytochrome c oxidase VIIb family.</text>
</comment>
<evidence type="ECO:0000256" key="1">
    <source>
        <dbReference type="ARBA" id="ARBA00004434"/>
    </source>
</evidence>
<accession>A0A8D0D847</accession>
<dbReference type="InterPro" id="IPR008433">
    <property type="entry name" value="Cyt_c_oxidase_suVIIB"/>
</dbReference>
<evidence type="ECO:0000256" key="2">
    <source>
        <dbReference type="ARBA" id="ARBA00004673"/>
    </source>
</evidence>
<dbReference type="PANTHER" id="PTHR16716">
    <property type="entry name" value="CYTOCHROME C OXIDASE SUBUNIT 7B, MITOCHONDRIAL"/>
    <property type="match status" value="1"/>
</dbReference>
<dbReference type="AlphaFoldDB" id="A0A8D0D847"/>
<dbReference type="UniPathway" id="UPA00705"/>
<dbReference type="GO" id="GO:0005743">
    <property type="term" value="C:mitochondrial inner membrane"/>
    <property type="evidence" value="ECO:0007669"/>
    <property type="project" value="UniProtKB-SubCell"/>
</dbReference>
<dbReference type="Ensembl" id="ENSSLUT00000041513.1">
    <property type="protein sequence ID" value="ENSSLUP00000040209.1"/>
    <property type="gene ID" value="ENSSLUG00000017974.1"/>
</dbReference>
<organism evidence="12 13">
    <name type="scientific">Sander lucioperca</name>
    <name type="common">Pike-perch</name>
    <name type="synonym">Perca lucioperca</name>
    <dbReference type="NCBI Taxonomy" id="283035"/>
    <lineage>
        <taxon>Eukaryota</taxon>
        <taxon>Metazoa</taxon>
        <taxon>Chordata</taxon>
        <taxon>Craniata</taxon>
        <taxon>Vertebrata</taxon>
        <taxon>Euteleostomi</taxon>
        <taxon>Actinopterygii</taxon>
        <taxon>Neopterygii</taxon>
        <taxon>Teleostei</taxon>
        <taxon>Neoteleostei</taxon>
        <taxon>Acanthomorphata</taxon>
        <taxon>Eupercaria</taxon>
        <taxon>Perciformes</taxon>
        <taxon>Percoidei</taxon>
        <taxon>Percidae</taxon>
        <taxon>Luciopercinae</taxon>
        <taxon>Sander</taxon>
    </lineage>
</organism>
<proteinExistence type="inferred from homology"/>
<evidence type="ECO:0000256" key="3">
    <source>
        <dbReference type="ARBA" id="ARBA00007351"/>
    </source>
</evidence>
<comment type="pathway">
    <text evidence="2">Energy metabolism; oxidative phosphorylation.</text>
</comment>
<evidence type="ECO:0000256" key="9">
    <source>
        <dbReference type="ARBA" id="ARBA00023136"/>
    </source>
</evidence>
<evidence type="ECO:0000256" key="11">
    <source>
        <dbReference type="ARBA" id="ARBA00041642"/>
    </source>
</evidence>
<evidence type="ECO:0000313" key="12">
    <source>
        <dbReference type="Ensembl" id="ENSSLUP00000040209.1"/>
    </source>
</evidence>
<evidence type="ECO:0000256" key="4">
    <source>
        <dbReference type="ARBA" id="ARBA00022692"/>
    </source>
</evidence>
<dbReference type="SUPFAM" id="SSF81423">
    <property type="entry name" value="Mitochondrial cytochrome c oxidase subunit VIIb"/>
    <property type="match status" value="1"/>
</dbReference>
<evidence type="ECO:0000256" key="8">
    <source>
        <dbReference type="ARBA" id="ARBA00023128"/>
    </source>
</evidence>
<dbReference type="Proteomes" id="UP000694568">
    <property type="component" value="Unplaced"/>
</dbReference>
<name>A0A8D0D847_SANLU</name>
<dbReference type="GeneTree" id="ENSGT00940000169781"/>
<reference evidence="12" key="1">
    <citation type="submission" date="2025-08" db="UniProtKB">
        <authorList>
            <consortium name="Ensembl"/>
        </authorList>
    </citation>
    <scope>IDENTIFICATION</scope>
</reference>
<dbReference type="Pfam" id="PF05392">
    <property type="entry name" value="COX7B"/>
    <property type="match status" value="1"/>
</dbReference>
<dbReference type="GO" id="GO:0006123">
    <property type="term" value="P:mitochondrial electron transport, cytochrome c to oxygen"/>
    <property type="evidence" value="ECO:0007669"/>
    <property type="project" value="InterPro"/>
</dbReference>
<evidence type="ECO:0000313" key="13">
    <source>
        <dbReference type="Proteomes" id="UP000694568"/>
    </source>
</evidence>
<keyword evidence="13" id="KW-1185">Reference proteome</keyword>
<keyword evidence="7" id="KW-1133">Transmembrane helix</keyword>
<keyword evidence="4" id="KW-0812">Transmembrane</keyword>
<dbReference type="Gene3D" id="4.10.51.10">
    <property type="entry name" value="Cytochrome C Oxidase, chain K"/>
    <property type="match status" value="1"/>
</dbReference>
<dbReference type="PANTHER" id="PTHR16716:SF0">
    <property type="entry name" value="CYTOCHROME C OXIDASE SUBUNIT 7B, MITOCHONDRIAL"/>
    <property type="match status" value="1"/>
</dbReference>
<protein>
    <recommendedName>
        <fullName evidence="10">Cytochrome c oxidase subunit 7B, mitochondrial</fullName>
    </recommendedName>
    <alternativeName>
        <fullName evidence="11">Cytochrome c oxidase polypeptide VIIb</fullName>
    </alternativeName>
</protein>
<keyword evidence="8" id="KW-0496">Mitochondrion</keyword>
<evidence type="ECO:0000256" key="7">
    <source>
        <dbReference type="ARBA" id="ARBA00022989"/>
    </source>
</evidence>
<evidence type="ECO:0000256" key="6">
    <source>
        <dbReference type="ARBA" id="ARBA00022946"/>
    </source>
</evidence>
<reference evidence="12" key="2">
    <citation type="submission" date="2025-09" db="UniProtKB">
        <authorList>
            <consortium name="Ensembl"/>
        </authorList>
    </citation>
    <scope>IDENTIFICATION</scope>
</reference>
<comment type="subcellular location">
    <subcellularLocation>
        <location evidence="1">Mitochondrion inner membrane</location>
        <topology evidence="1">Single-pass membrane protein</topology>
    </subcellularLocation>
</comment>
<keyword evidence="5" id="KW-0999">Mitochondrion inner membrane</keyword>
<keyword evidence="9" id="KW-0472">Membrane</keyword>